<dbReference type="GO" id="GO:0005634">
    <property type="term" value="C:nucleus"/>
    <property type="evidence" value="ECO:0000318"/>
    <property type="project" value="GO_Central"/>
</dbReference>
<dbReference type="OMA" id="MNIANEY"/>
<dbReference type="InterPro" id="IPR000916">
    <property type="entry name" value="Bet_v_I/MLP"/>
</dbReference>
<dbReference type="GO" id="GO:0016829">
    <property type="term" value="F:lyase activity"/>
    <property type="evidence" value="ECO:0007669"/>
    <property type="project" value="UniProtKB-KW"/>
</dbReference>
<dbReference type="GO" id="GO:0005737">
    <property type="term" value="C:cytoplasm"/>
    <property type="evidence" value="ECO:0000318"/>
    <property type="project" value="GO_Central"/>
</dbReference>
<dbReference type="OrthoDB" id="1879545at2759"/>
<name>A0A251RPX8_HELAN</name>
<evidence type="ECO:0000313" key="4">
    <source>
        <dbReference type="EMBL" id="KAF5755338.1"/>
    </source>
</evidence>
<reference evidence="5" key="2">
    <citation type="submission" date="2017-02" db="EMBL/GenBank/DDBJ databases">
        <title>Sunflower complete genome.</title>
        <authorList>
            <person name="Langlade N."/>
            <person name="Munos S."/>
        </authorList>
    </citation>
    <scope>NUCLEOTIDE SEQUENCE [LARGE SCALE GENOMIC DNA]</scope>
    <source>
        <tissue evidence="5">Leaves</tissue>
    </source>
</reference>
<dbReference type="AlphaFoldDB" id="A0A251RPX8"/>
<keyword evidence="6" id="KW-1185">Reference proteome</keyword>
<dbReference type="Gramene" id="mRNA:HanXRQr2_Chr17g0801671">
    <property type="protein sequence ID" value="mRNA:HanXRQr2_Chr17g0801671"/>
    <property type="gene ID" value="HanXRQr2_Chr17g0801671"/>
</dbReference>
<reference evidence="4" key="3">
    <citation type="submission" date="2020-06" db="EMBL/GenBank/DDBJ databases">
        <title>Helianthus annuus Genome sequencing and assembly Release 2.</title>
        <authorList>
            <person name="Gouzy J."/>
            <person name="Langlade N."/>
            <person name="Munos S."/>
        </authorList>
    </citation>
    <scope>NUCLEOTIDE SEQUENCE</scope>
    <source>
        <tissue evidence="4">Leaves</tissue>
    </source>
</reference>
<dbReference type="Proteomes" id="UP000215914">
    <property type="component" value="Chromosome 17"/>
</dbReference>
<dbReference type="GO" id="GO:0038023">
    <property type="term" value="F:signaling receptor activity"/>
    <property type="evidence" value="ECO:0000318"/>
    <property type="project" value="GO_Central"/>
</dbReference>
<comment type="similarity">
    <text evidence="1">Belongs to the BetVI family.</text>
</comment>
<dbReference type="EMBL" id="MNCJ02000332">
    <property type="protein sequence ID" value="KAF5755338.1"/>
    <property type="molecule type" value="Genomic_DNA"/>
</dbReference>
<sequence length="155" mass="16723">MFGTLSEEAEVKVPASKAWALFGTLEIGKVLAGTTLEAVDVVEGDGGPGTILKLTFKPGSGFSYCKEKFTTVDNTNMVKVSEAVEGGFLDIGFNFYRLRIEIKENPKDSSRSSCLLKFTLEYDVKEEFAANASLVTTGPLLAIMSVASEHLLKSN</sequence>
<dbReference type="PANTHER" id="PTHR31213:SF19">
    <property type="entry name" value="BET V I_MAJOR LATEX PROTEIN DOMAIN-CONTAINING PROTEIN"/>
    <property type="match status" value="1"/>
</dbReference>
<dbReference type="GO" id="GO:0006952">
    <property type="term" value="P:defense response"/>
    <property type="evidence" value="ECO:0007669"/>
    <property type="project" value="InterPro"/>
</dbReference>
<evidence type="ECO:0000313" key="6">
    <source>
        <dbReference type="Proteomes" id="UP000215914"/>
    </source>
</evidence>
<evidence type="ECO:0000259" key="3">
    <source>
        <dbReference type="Pfam" id="PF00407"/>
    </source>
</evidence>
<dbReference type="InParanoid" id="A0A251RPX8"/>
<evidence type="ECO:0000256" key="2">
    <source>
        <dbReference type="ARBA" id="ARBA00022589"/>
    </source>
</evidence>
<feature type="domain" description="Bet v I/Major latex protein" evidence="3">
    <location>
        <begin position="3"/>
        <end position="135"/>
    </location>
</feature>
<dbReference type="GO" id="GO:0010427">
    <property type="term" value="F:abscisic acid binding"/>
    <property type="evidence" value="ECO:0000318"/>
    <property type="project" value="GO_Central"/>
</dbReference>
<accession>A0A251RPX8</accession>
<dbReference type="InterPro" id="IPR023393">
    <property type="entry name" value="START-like_dom_sf"/>
</dbReference>
<evidence type="ECO:0000313" key="5">
    <source>
        <dbReference type="EMBL" id="OTF86271.1"/>
    </source>
</evidence>
<dbReference type="EMBL" id="CM007906">
    <property type="protein sequence ID" value="OTF86271.1"/>
    <property type="molecule type" value="Genomic_DNA"/>
</dbReference>
<keyword evidence="2" id="KW-0017">Alkaloid metabolism</keyword>
<dbReference type="GO" id="GO:0004864">
    <property type="term" value="F:protein phosphatase inhibitor activity"/>
    <property type="evidence" value="ECO:0000318"/>
    <property type="project" value="GO_Central"/>
</dbReference>
<protein>
    <submittedName>
        <fullName evidence="4">(S)-norcoclaurine synthase</fullName>
        <ecNumber evidence="4">4.2.1.78</ecNumber>
    </submittedName>
    <submittedName>
        <fullName evidence="5">Putative START-like domain-containing protein</fullName>
    </submittedName>
</protein>
<dbReference type="EC" id="4.2.1.78" evidence="4"/>
<gene>
    <name evidence="5" type="ORF">HannXRQ_Chr17g0548961</name>
    <name evidence="4" type="ORF">HanXRQr2_Chr17g0801671</name>
</gene>
<organism evidence="5 6">
    <name type="scientific">Helianthus annuus</name>
    <name type="common">Common sunflower</name>
    <dbReference type="NCBI Taxonomy" id="4232"/>
    <lineage>
        <taxon>Eukaryota</taxon>
        <taxon>Viridiplantae</taxon>
        <taxon>Streptophyta</taxon>
        <taxon>Embryophyta</taxon>
        <taxon>Tracheophyta</taxon>
        <taxon>Spermatophyta</taxon>
        <taxon>Magnoliopsida</taxon>
        <taxon>eudicotyledons</taxon>
        <taxon>Gunneridae</taxon>
        <taxon>Pentapetalae</taxon>
        <taxon>asterids</taxon>
        <taxon>campanulids</taxon>
        <taxon>Asterales</taxon>
        <taxon>Asteraceae</taxon>
        <taxon>Asteroideae</taxon>
        <taxon>Heliantheae alliance</taxon>
        <taxon>Heliantheae</taxon>
        <taxon>Helianthus</taxon>
    </lineage>
</organism>
<dbReference type="InterPro" id="IPR050279">
    <property type="entry name" value="Plant_def-hormone_signal"/>
</dbReference>
<dbReference type="Gene3D" id="3.30.530.20">
    <property type="match status" value="1"/>
</dbReference>
<evidence type="ECO:0000256" key="1">
    <source>
        <dbReference type="ARBA" id="ARBA00009744"/>
    </source>
</evidence>
<dbReference type="SUPFAM" id="SSF55961">
    <property type="entry name" value="Bet v1-like"/>
    <property type="match status" value="1"/>
</dbReference>
<proteinExistence type="inferred from homology"/>
<dbReference type="CDD" id="cd07816">
    <property type="entry name" value="Bet_v1-like"/>
    <property type="match status" value="1"/>
</dbReference>
<keyword evidence="4" id="KW-0456">Lyase</keyword>
<dbReference type="Pfam" id="PF00407">
    <property type="entry name" value="Bet_v_1"/>
    <property type="match status" value="1"/>
</dbReference>
<dbReference type="GO" id="GO:0009738">
    <property type="term" value="P:abscisic acid-activated signaling pathway"/>
    <property type="evidence" value="ECO:0000318"/>
    <property type="project" value="GO_Central"/>
</dbReference>
<dbReference type="GO" id="GO:0009820">
    <property type="term" value="P:alkaloid metabolic process"/>
    <property type="evidence" value="ECO:0007669"/>
    <property type="project" value="UniProtKB-KW"/>
</dbReference>
<reference evidence="4 6" key="1">
    <citation type="journal article" date="2017" name="Nature">
        <title>The sunflower genome provides insights into oil metabolism, flowering and Asterid evolution.</title>
        <authorList>
            <person name="Badouin H."/>
            <person name="Gouzy J."/>
            <person name="Grassa C.J."/>
            <person name="Murat F."/>
            <person name="Staton S.E."/>
            <person name="Cottret L."/>
            <person name="Lelandais-Briere C."/>
            <person name="Owens G.L."/>
            <person name="Carrere S."/>
            <person name="Mayjonade B."/>
            <person name="Legrand L."/>
            <person name="Gill N."/>
            <person name="Kane N.C."/>
            <person name="Bowers J.E."/>
            <person name="Hubner S."/>
            <person name="Bellec A."/>
            <person name="Berard A."/>
            <person name="Berges H."/>
            <person name="Blanchet N."/>
            <person name="Boniface M.C."/>
            <person name="Brunel D."/>
            <person name="Catrice O."/>
            <person name="Chaidir N."/>
            <person name="Claudel C."/>
            <person name="Donnadieu C."/>
            <person name="Faraut T."/>
            <person name="Fievet G."/>
            <person name="Helmstetter N."/>
            <person name="King M."/>
            <person name="Knapp S.J."/>
            <person name="Lai Z."/>
            <person name="Le Paslier M.C."/>
            <person name="Lippi Y."/>
            <person name="Lorenzon L."/>
            <person name="Mandel J.R."/>
            <person name="Marage G."/>
            <person name="Marchand G."/>
            <person name="Marquand E."/>
            <person name="Bret-Mestries E."/>
            <person name="Morien E."/>
            <person name="Nambeesan S."/>
            <person name="Nguyen T."/>
            <person name="Pegot-Espagnet P."/>
            <person name="Pouilly N."/>
            <person name="Raftis F."/>
            <person name="Sallet E."/>
            <person name="Schiex T."/>
            <person name="Thomas J."/>
            <person name="Vandecasteele C."/>
            <person name="Vares D."/>
            <person name="Vear F."/>
            <person name="Vautrin S."/>
            <person name="Crespi M."/>
            <person name="Mangin B."/>
            <person name="Burke J.M."/>
            <person name="Salse J."/>
            <person name="Munos S."/>
            <person name="Vincourt P."/>
            <person name="Rieseberg L.H."/>
            <person name="Langlade N.B."/>
        </authorList>
    </citation>
    <scope>NUCLEOTIDE SEQUENCE [LARGE SCALE GENOMIC DNA]</scope>
    <source>
        <strain evidence="6">cv. SF193</strain>
        <tissue evidence="4">Leaves</tissue>
    </source>
</reference>
<dbReference type="PANTHER" id="PTHR31213">
    <property type="entry name" value="OS08G0374000 PROTEIN-RELATED"/>
    <property type="match status" value="1"/>
</dbReference>